<proteinExistence type="inferred from homology"/>
<feature type="transmembrane region" description="Helical" evidence="13">
    <location>
        <begin position="57"/>
        <end position="82"/>
    </location>
</feature>
<dbReference type="PIRSF" id="PIRSF006603">
    <property type="entry name" value="DinF"/>
    <property type="match status" value="1"/>
</dbReference>
<keyword evidence="11 13" id="KW-0472">Membrane</keyword>
<evidence type="ECO:0000256" key="1">
    <source>
        <dbReference type="ARBA" id="ARBA00003408"/>
    </source>
</evidence>
<feature type="transmembrane region" description="Helical" evidence="13">
    <location>
        <begin position="94"/>
        <end position="117"/>
    </location>
</feature>
<feature type="transmembrane region" description="Helical" evidence="13">
    <location>
        <begin position="16"/>
        <end position="37"/>
    </location>
</feature>
<dbReference type="GO" id="GO:0005886">
    <property type="term" value="C:plasma membrane"/>
    <property type="evidence" value="ECO:0007669"/>
    <property type="project" value="UniProtKB-SubCell"/>
</dbReference>
<evidence type="ECO:0000256" key="7">
    <source>
        <dbReference type="ARBA" id="ARBA00022475"/>
    </source>
</evidence>
<keyword evidence="6" id="KW-0050">Antiport</keyword>
<feature type="transmembrane region" description="Helical" evidence="13">
    <location>
        <begin position="284"/>
        <end position="305"/>
    </location>
</feature>
<name>A0A1I5X1A9_9FIRM</name>
<evidence type="ECO:0000256" key="9">
    <source>
        <dbReference type="ARBA" id="ARBA00022989"/>
    </source>
</evidence>
<reference evidence="15" key="1">
    <citation type="submission" date="2016-10" db="EMBL/GenBank/DDBJ databases">
        <authorList>
            <person name="Varghese N."/>
            <person name="Submissions S."/>
        </authorList>
    </citation>
    <scope>NUCLEOTIDE SEQUENCE [LARGE SCALE GENOMIC DNA]</scope>
    <source>
        <strain evidence="15">P18</strain>
    </source>
</reference>
<feature type="transmembrane region" description="Helical" evidence="13">
    <location>
        <begin position="170"/>
        <end position="190"/>
    </location>
</feature>
<comment type="similarity">
    <text evidence="3">Belongs to the multi antimicrobial extrusion (MATE) (TC 2.A.66.1) family.</text>
</comment>
<dbReference type="Pfam" id="PF01554">
    <property type="entry name" value="MatE"/>
    <property type="match status" value="2"/>
</dbReference>
<dbReference type="InterPro" id="IPR002528">
    <property type="entry name" value="MATE_fam"/>
</dbReference>
<keyword evidence="15" id="KW-1185">Reference proteome</keyword>
<evidence type="ECO:0000256" key="2">
    <source>
        <dbReference type="ARBA" id="ARBA00004651"/>
    </source>
</evidence>
<dbReference type="RefSeq" id="WP_074890596.1">
    <property type="nucleotide sequence ID" value="NZ_FOXO01000027.1"/>
</dbReference>
<feature type="transmembrane region" description="Helical" evidence="13">
    <location>
        <begin position="137"/>
        <end position="158"/>
    </location>
</feature>
<gene>
    <name evidence="14" type="ORF">SAMN04487928_12723</name>
</gene>
<sequence length="470" mass="51632">MREKNTIFGSGKFYKNVLAIAVPIMLQQLIQSMVSLIDNFMVSGLGDISMSGVNIAGQVLFVFMVLINTICMTGGIFLTQFFGAKDSGGMKQAFMFKLLAGFVALIPYLMVCLIYPREILSFMVMGNTQAALILDEAVPYIRIMSVVGIPMIISMSIASSLRDMGKVKTPLVVTVIATLTNTVFNYLLIYGNFGMPALGVRGAAYATVIARTVEFVIFAFIYFKSKPDFAVHFSREFIIDGKLFREILKKGALMLFCEMTWVLSETLTTAIYNGRGGADVVSGMASSFAIANLFFVAFGGIYSATTVIIGKTLGEGNLEKARREKTWLLSGAIVFGVAMTFVGFVTTLIIPVVFGKLSPSAIAISRSMVILMAFFMPVWVLVNAQQAIARSGGDTKMGAYADAGITIVVMLPMLFLLARYTDIGPVQMYLCVKLLDIVRTLIFHFWLKKERWLNNLACEHQSEPRVQEAL</sequence>
<dbReference type="NCBIfam" id="TIGR00797">
    <property type="entry name" value="matE"/>
    <property type="match status" value="1"/>
</dbReference>
<evidence type="ECO:0000256" key="11">
    <source>
        <dbReference type="ARBA" id="ARBA00023136"/>
    </source>
</evidence>
<dbReference type="AlphaFoldDB" id="A0A1I5X1A9"/>
<evidence type="ECO:0000313" key="15">
    <source>
        <dbReference type="Proteomes" id="UP000182624"/>
    </source>
</evidence>
<dbReference type="Proteomes" id="UP000182624">
    <property type="component" value="Unassembled WGS sequence"/>
</dbReference>
<feature type="transmembrane region" description="Helical" evidence="13">
    <location>
        <begin position="326"/>
        <end position="354"/>
    </location>
</feature>
<keyword evidence="7" id="KW-1003">Cell membrane</keyword>
<keyword evidence="10" id="KW-0406">Ion transport</keyword>
<evidence type="ECO:0000256" key="8">
    <source>
        <dbReference type="ARBA" id="ARBA00022692"/>
    </source>
</evidence>
<dbReference type="PANTHER" id="PTHR43298:SF2">
    <property type="entry name" value="FMN_FAD EXPORTER YEEO-RELATED"/>
    <property type="match status" value="1"/>
</dbReference>
<dbReference type="EMBL" id="FOXO01000027">
    <property type="protein sequence ID" value="SFQ25616.1"/>
    <property type="molecule type" value="Genomic_DNA"/>
</dbReference>
<evidence type="ECO:0000256" key="10">
    <source>
        <dbReference type="ARBA" id="ARBA00023065"/>
    </source>
</evidence>
<keyword evidence="5" id="KW-0813">Transport</keyword>
<feature type="transmembrane region" description="Helical" evidence="13">
    <location>
        <begin position="202"/>
        <end position="223"/>
    </location>
</feature>
<dbReference type="PANTHER" id="PTHR43298">
    <property type="entry name" value="MULTIDRUG RESISTANCE PROTEIN NORM-RELATED"/>
    <property type="match status" value="1"/>
</dbReference>
<evidence type="ECO:0000256" key="13">
    <source>
        <dbReference type="SAM" id="Phobius"/>
    </source>
</evidence>
<dbReference type="OrthoDB" id="9780160at2"/>
<dbReference type="InterPro" id="IPR048279">
    <property type="entry name" value="MdtK-like"/>
</dbReference>
<feature type="transmembrane region" description="Helical" evidence="13">
    <location>
        <begin position="403"/>
        <end position="420"/>
    </location>
</feature>
<accession>A0A1I5X1A9</accession>
<organism evidence="14 15">
    <name type="scientific">Butyrivibrio proteoclasticus</name>
    <dbReference type="NCBI Taxonomy" id="43305"/>
    <lineage>
        <taxon>Bacteria</taxon>
        <taxon>Bacillati</taxon>
        <taxon>Bacillota</taxon>
        <taxon>Clostridia</taxon>
        <taxon>Lachnospirales</taxon>
        <taxon>Lachnospiraceae</taxon>
        <taxon>Butyrivibrio</taxon>
    </lineage>
</organism>
<comment type="function">
    <text evidence="1">Multidrug efflux pump.</text>
</comment>
<dbReference type="GO" id="GO:0015297">
    <property type="term" value="F:antiporter activity"/>
    <property type="evidence" value="ECO:0007669"/>
    <property type="project" value="UniProtKB-KW"/>
</dbReference>
<keyword evidence="8 13" id="KW-0812">Transmembrane</keyword>
<evidence type="ECO:0000256" key="12">
    <source>
        <dbReference type="ARBA" id="ARBA00031636"/>
    </source>
</evidence>
<evidence type="ECO:0000256" key="3">
    <source>
        <dbReference type="ARBA" id="ARBA00010199"/>
    </source>
</evidence>
<evidence type="ECO:0000256" key="6">
    <source>
        <dbReference type="ARBA" id="ARBA00022449"/>
    </source>
</evidence>
<dbReference type="GO" id="GO:0042910">
    <property type="term" value="F:xenobiotic transmembrane transporter activity"/>
    <property type="evidence" value="ECO:0007669"/>
    <property type="project" value="InterPro"/>
</dbReference>
<keyword evidence="9 13" id="KW-1133">Transmembrane helix</keyword>
<evidence type="ECO:0000256" key="5">
    <source>
        <dbReference type="ARBA" id="ARBA00022448"/>
    </source>
</evidence>
<feature type="transmembrane region" description="Helical" evidence="13">
    <location>
        <begin position="252"/>
        <end position="272"/>
    </location>
</feature>
<protein>
    <recommendedName>
        <fullName evidence="4">Probable multidrug resistance protein NorM</fullName>
    </recommendedName>
    <alternativeName>
        <fullName evidence="12">Multidrug-efflux transporter</fullName>
    </alternativeName>
</protein>
<comment type="subcellular location">
    <subcellularLocation>
        <location evidence="2">Cell membrane</location>
        <topology evidence="2">Multi-pass membrane protein</topology>
    </subcellularLocation>
</comment>
<evidence type="ECO:0000313" key="14">
    <source>
        <dbReference type="EMBL" id="SFQ25616.1"/>
    </source>
</evidence>
<dbReference type="GO" id="GO:0006811">
    <property type="term" value="P:monoatomic ion transport"/>
    <property type="evidence" value="ECO:0007669"/>
    <property type="project" value="UniProtKB-KW"/>
</dbReference>
<dbReference type="InterPro" id="IPR050222">
    <property type="entry name" value="MATE_MdtK"/>
</dbReference>
<feature type="transmembrane region" description="Helical" evidence="13">
    <location>
        <begin position="360"/>
        <end position="382"/>
    </location>
</feature>
<evidence type="ECO:0000256" key="4">
    <source>
        <dbReference type="ARBA" id="ARBA00020268"/>
    </source>
</evidence>